<keyword evidence="6 9" id="KW-0201">Cytochrome c-type biogenesis</keyword>
<name>A0ABU0YL98_9PROT</name>
<dbReference type="InterPro" id="IPR003557">
    <property type="entry name" value="Cyt_c_biogenesis_CcmC"/>
</dbReference>
<feature type="transmembrane region" description="Helical" evidence="9">
    <location>
        <begin position="64"/>
        <end position="85"/>
    </location>
</feature>
<feature type="transmembrane region" description="Helical" evidence="9">
    <location>
        <begin position="97"/>
        <end position="116"/>
    </location>
</feature>
<dbReference type="PANTHER" id="PTHR30071">
    <property type="entry name" value="HEME EXPORTER PROTEIN C"/>
    <property type="match status" value="1"/>
</dbReference>
<evidence type="ECO:0000256" key="5">
    <source>
        <dbReference type="ARBA" id="ARBA00022692"/>
    </source>
</evidence>
<dbReference type="RefSeq" id="WP_379955977.1">
    <property type="nucleotide sequence ID" value="NZ_JAUYVI010000004.1"/>
</dbReference>
<proteinExistence type="inferred from homology"/>
<dbReference type="NCBIfam" id="TIGR01191">
    <property type="entry name" value="ccmC"/>
    <property type="match status" value="1"/>
</dbReference>
<dbReference type="EMBL" id="JAUYVI010000004">
    <property type="protein sequence ID" value="MDQ7248497.1"/>
    <property type="molecule type" value="Genomic_DNA"/>
</dbReference>
<feature type="transmembrane region" description="Helical" evidence="9">
    <location>
        <begin position="22"/>
        <end position="44"/>
    </location>
</feature>
<evidence type="ECO:0000256" key="9">
    <source>
        <dbReference type="RuleBase" id="RU364092"/>
    </source>
</evidence>
<organism evidence="11 12">
    <name type="scientific">Dongia sedimenti</name>
    <dbReference type="NCBI Taxonomy" id="3064282"/>
    <lineage>
        <taxon>Bacteria</taxon>
        <taxon>Pseudomonadati</taxon>
        <taxon>Pseudomonadota</taxon>
        <taxon>Alphaproteobacteria</taxon>
        <taxon>Rhodospirillales</taxon>
        <taxon>Dongiaceae</taxon>
        <taxon>Dongia</taxon>
    </lineage>
</organism>
<reference evidence="12" key="1">
    <citation type="submission" date="2023-08" db="EMBL/GenBank/DDBJ databases">
        <title>Rhodospirillaceae gen. nov., a novel taxon isolated from the Yangtze River Yuezi River estuary sludge.</title>
        <authorList>
            <person name="Ruan L."/>
        </authorList>
    </citation>
    <scope>NUCLEOTIDE SEQUENCE [LARGE SCALE GENOMIC DNA]</scope>
    <source>
        <strain evidence="12">R-7</strain>
    </source>
</reference>
<evidence type="ECO:0000313" key="12">
    <source>
        <dbReference type="Proteomes" id="UP001230156"/>
    </source>
</evidence>
<keyword evidence="9" id="KW-1003">Cell membrane</keyword>
<evidence type="ECO:0000256" key="8">
    <source>
        <dbReference type="ARBA" id="ARBA00023136"/>
    </source>
</evidence>
<sequence>MSGSAFHRFANPGRFLRLASRVLPWLAAATAISFAVGLYFALYASPPDYQQGETVRIMYIHVPAAWIAMFAYGWVGLASAAALIWRHPLADVAAEAASPVGAVFTFVALVSGSLWGRPMWGTYWAWDARLTSFLLLFFLYLGHLALLNAFDDRQRGRRSAAVLAVVGLIDLPIIKFAVDWWNTLHQPASVLKMGGPSIDPSMLRPLLIMALACQCYFFLVTFMRMRALLLEARQRTLAYRRNTARPRGTAGLTTGGSGA</sequence>
<comment type="similarity">
    <text evidence="3 9">Belongs to the CcmC/CycZ/HelC family.</text>
</comment>
<dbReference type="PANTHER" id="PTHR30071:SF1">
    <property type="entry name" value="CYTOCHROME B_B6 PROTEIN-RELATED"/>
    <property type="match status" value="1"/>
</dbReference>
<keyword evidence="7 9" id="KW-1133">Transmembrane helix</keyword>
<keyword evidence="12" id="KW-1185">Reference proteome</keyword>
<dbReference type="PRINTS" id="PR01386">
    <property type="entry name" value="CCMCBIOGNSIS"/>
</dbReference>
<comment type="subcellular location">
    <subcellularLocation>
        <location evidence="9">Cell inner membrane</location>
    </subcellularLocation>
    <subcellularLocation>
        <location evidence="2">Membrane</location>
        <topology evidence="2">Multi-pass membrane protein</topology>
    </subcellularLocation>
</comment>
<accession>A0ABU0YL98</accession>
<feature type="transmembrane region" description="Helical" evidence="9">
    <location>
        <begin position="202"/>
        <end position="223"/>
    </location>
</feature>
<keyword evidence="9" id="KW-0813">Transport</keyword>
<feature type="domain" description="Cytochrome c assembly protein" evidence="10">
    <location>
        <begin position="23"/>
        <end position="185"/>
    </location>
</feature>
<comment type="function">
    <text evidence="1 9">Required for the export of heme to the periplasm for the biogenesis of c-type cytochromes.</text>
</comment>
<evidence type="ECO:0000313" key="11">
    <source>
        <dbReference type="EMBL" id="MDQ7248497.1"/>
    </source>
</evidence>
<evidence type="ECO:0000259" key="10">
    <source>
        <dbReference type="Pfam" id="PF01578"/>
    </source>
</evidence>
<evidence type="ECO:0000256" key="7">
    <source>
        <dbReference type="ARBA" id="ARBA00022989"/>
    </source>
</evidence>
<dbReference type="InterPro" id="IPR045062">
    <property type="entry name" value="Cyt_c_biogenesis_CcsA/CcmC"/>
</dbReference>
<dbReference type="InterPro" id="IPR002541">
    <property type="entry name" value="Cyt_c_assembly"/>
</dbReference>
<dbReference type="Pfam" id="PF01578">
    <property type="entry name" value="Cytochrom_C_asm"/>
    <property type="match status" value="1"/>
</dbReference>
<feature type="transmembrane region" description="Helical" evidence="9">
    <location>
        <begin position="162"/>
        <end position="182"/>
    </location>
</feature>
<evidence type="ECO:0000256" key="3">
    <source>
        <dbReference type="ARBA" id="ARBA00005840"/>
    </source>
</evidence>
<evidence type="ECO:0000256" key="2">
    <source>
        <dbReference type="ARBA" id="ARBA00004141"/>
    </source>
</evidence>
<evidence type="ECO:0000256" key="1">
    <source>
        <dbReference type="ARBA" id="ARBA00002442"/>
    </source>
</evidence>
<keyword evidence="8 9" id="KW-0472">Membrane</keyword>
<protein>
    <recommendedName>
        <fullName evidence="4 9">Heme exporter protein C</fullName>
    </recommendedName>
    <alternativeName>
        <fullName evidence="9">Cytochrome c-type biogenesis protein</fullName>
    </alternativeName>
</protein>
<keyword evidence="9" id="KW-0997">Cell inner membrane</keyword>
<comment type="caution">
    <text evidence="11">The sequence shown here is derived from an EMBL/GenBank/DDBJ whole genome shotgun (WGS) entry which is preliminary data.</text>
</comment>
<gene>
    <name evidence="9" type="primary">ccmC</name>
    <name evidence="11" type="ORF">Q8A70_12505</name>
</gene>
<feature type="transmembrane region" description="Helical" evidence="9">
    <location>
        <begin position="128"/>
        <end position="150"/>
    </location>
</feature>
<keyword evidence="5 9" id="KW-0812">Transmembrane</keyword>
<evidence type="ECO:0000256" key="6">
    <source>
        <dbReference type="ARBA" id="ARBA00022748"/>
    </source>
</evidence>
<dbReference type="Proteomes" id="UP001230156">
    <property type="component" value="Unassembled WGS sequence"/>
</dbReference>
<evidence type="ECO:0000256" key="4">
    <source>
        <dbReference type="ARBA" id="ARBA00016463"/>
    </source>
</evidence>